<name>A0ABW6PV20_9NOCA</name>
<dbReference type="EMBL" id="JBIAMX010000020">
    <property type="protein sequence ID" value="MFF0546275.1"/>
    <property type="molecule type" value="Genomic_DNA"/>
</dbReference>
<comment type="caution">
    <text evidence="3">The sequence shown here is derived from an EMBL/GenBank/DDBJ whole genome shotgun (WGS) entry which is preliminary data.</text>
</comment>
<organism evidence="3 4">
    <name type="scientific">Nocardia thailandica</name>
    <dbReference type="NCBI Taxonomy" id="257275"/>
    <lineage>
        <taxon>Bacteria</taxon>
        <taxon>Bacillati</taxon>
        <taxon>Actinomycetota</taxon>
        <taxon>Actinomycetes</taxon>
        <taxon>Mycobacteriales</taxon>
        <taxon>Nocardiaceae</taxon>
        <taxon>Nocardia</taxon>
    </lineage>
</organism>
<evidence type="ECO:0000313" key="4">
    <source>
        <dbReference type="Proteomes" id="UP001601444"/>
    </source>
</evidence>
<proteinExistence type="predicted"/>
<dbReference type="Gene3D" id="2.60.60.30">
    <property type="entry name" value="sav2460 like domains"/>
    <property type="match status" value="2"/>
</dbReference>
<dbReference type="PANTHER" id="PTHR32097:SF17">
    <property type="entry name" value="CAMP-BINDING PROTEIN 1-RELATED"/>
    <property type="match status" value="1"/>
</dbReference>
<evidence type="ECO:0000256" key="1">
    <source>
        <dbReference type="SAM" id="MobiDB-lite"/>
    </source>
</evidence>
<feature type="region of interest" description="Disordered" evidence="1">
    <location>
        <begin position="169"/>
        <end position="203"/>
    </location>
</feature>
<protein>
    <submittedName>
        <fullName evidence="3">TerD family protein</fullName>
    </submittedName>
</protein>
<dbReference type="CDD" id="cd06974">
    <property type="entry name" value="TerD_like"/>
    <property type="match status" value="2"/>
</dbReference>
<feature type="domain" description="TerD" evidence="2">
    <location>
        <begin position="25"/>
        <end position="161"/>
    </location>
</feature>
<sequence>MAEHLTQGHSGDLAEHDLAVIVDTDAPVDVSALLVGADGVVGADDDFVFYNQPSGTGVALLPGSAGQPAWLAVSLAAVGAAVERIRIVVALDGPNAALGRYAPPVATVADAAGHDLYTYRIDGLTEESAVVALDLYRDGTAWRVRAVGEGRPDGFAALLTEHGVRLNGRARGPRPASVLTETPAGAPAFAPPTRTIQVPDDGWRPRQPAQDGPVIRPLDLPLQPEYPIALERGHQITLRKRTGSALSFVKMGLGWDPIRRNGYGGNRLVDIDLDSSVCLFSGHQLVDVAYYGQLTAKDGSVRHLGDNLTGEGGGDDEIILVDLTRVPERVTTLVFLVTSYKGHTFEQINNAFCRLVDGADNAELARFALRGGMPYTALVMAVVFRDGPDWKLRALGEGFHATHPGEAIPQLGRFLIA</sequence>
<dbReference type="InterPro" id="IPR051324">
    <property type="entry name" value="Stress/Tellurium_Resist"/>
</dbReference>
<dbReference type="InterPro" id="IPR003325">
    <property type="entry name" value="TerD"/>
</dbReference>
<evidence type="ECO:0000313" key="3">
    <source>
        <dbReference type="EMBL" id="MFF0546275.1"/>
    </source>
</evidence>
<dbReference type="Proteomes" id="UP001601444">
    <property type="component" value="Unassembled WGS sequence"/>
</dbReference>
<feature type="domain" description="TerD" evidence="2">
    <location>
        <begin position="228"/>
        <end position="400"/>
    </location>
</feature>
<accession>A0ABW6PV20</accession>
<dbReference type="Pfam" id="PF02342">
    <property type="entry name" value="TerD"/>
    <property type="match status" value="2"/>
</dbReference>
<dbReference type="RefSeq" id="WP_387702666.1">
    <property type="nucleotide sequence ID" value="NZ_JBIAMX010000020.1"/>
</dbReference>
<reference evidence="3 4" key="1">
    <citation type="submission" date="2024-10" db="EMBL/GenBank/DDBJ databases">
        <title>The Natural Products Discovery Center: Release of the First 8490 Sequenced Strains for Exploring Actinobacteria Biosynthetic Diversity.</title>
        <authorList>
            <person name="Kalkreuter E."/>
            <person name="Kautsar S.A."/>
            <person name="Yang D."/>
            <person name="Bader C.D."/>
            <person name="Teijaro C.N."/>
            <person name="Fluegel L."/>
            <person name="Davis C.M."/>
            <person name="Simpson J.R."/>
            <person name="Lauterbach L."/>
            <person name="Steele A.D."/>
            <person name="Gui C."/>
            <person name="Meng S."/>
            <person name="Li G."/>
            <person name="Viehrig K."/>
            <person name="Ye F."/>
            <person name="Su P."/>
            <person name="Kiefer A.F."/>
            <person name="Nichols A."/>
            <person name="Cepeda A.J."/>
            <person name="Yan W."/>
            <person name="Fan B."/>
            <person name="Jiang Y."/>
            <person name="Adhikari A."/>
            <person name="Zheng C.-J."/>
            <person name="Schuster L."/>
            <person name="Cowan T.M."/>
            <person name="Smanski M.J."/>
            <person name="Chevrette M.G."/>
            <person name="De Carvalho L.P.S."/>
            <person name="Shen B."/>
        </authorList>
    </citation>
    <scope>NUCLEOTIDE SEQUENCE [LARGE SCALE GENOMIC DNA]</scope>
    <source>
        <strain evidence="3 4">NPDC004045</strain>
    </source>
</reference>
<keyword evidence="4" id="KW-1185">Reference proteome</keyword>
<evidence type="ECO:0000259" key="2">
    <source>
        <dbReference type="Pfam" id="PF02342"/>
    </source>
</evidence>
<gene>
    <name evidence="3" type="ORF">ACFYTF_25915</name>
</gene>
<dbReference type="PANTHER" id="PTHR32097">
    <property type="entry name" value="CAMP-BINDING PROTEIN 1-RELATED"/>
    <property type="match status" value="1"/>
</dbReference>
<feature type="compositionally biased region" description="Low complexity" evidence="1">
    <location>
        <begin position="180"/>
        <end position="195"/>
    </location>
</feature>